<organism evidence="6 7">
    <name type="scientific">Candidatus Dorea gallistercoris</name>
    <dbReference type="NCBI Taxonomy" id="2838542"/>
    <lineage>
        <taxon>Bacteria</taxon>
        <taxon>Bacillati</taxon>
        <taxon>Bacillota</taxon>
        <taxon>Clostridia</taxon>
        <taxon>Lachnospirales</taxon>
        <taxon>Lachnospiraceae</taxon>
        <taxon>Dorea</taxon>
    </lineage>
</organism>
<name>A0A9D1RA00_9FIRM</name>
<evidence type="ECO:0000259" key="5">
    <source>
        <dbReference type="Pfam" id="PF13290"/>
    </source>
</evidence>
<dbReference type="EMBL" id="DXGF01000098">
    <property type="protein sequence ID" value="HIW83710.1"/>
    <property type="molecule type" value="Genomic_DNA"/>
</dbReference>
<feature type="compositionally biased region" description="Basic and acidic residues" evidence="2">
    <location>
        <begin position="117"/>
        <end position="127"/>
    </location>
</feature>
<dbReference type="Pfam" id="PF13240">
    <property type="entry name" value="Zn_Ribbon_1"/>
    <property type="match status" value="1"/>
</dbReference>
<evidence type="ECO:0000313" key="7">
    <source>
        <dbReference type="Proteomes" id="UP000824263"/>
    </source>
</evidence>
<dbReference type="Proteomes" id="UP000824263">
    <property type="component" value="Unassembled WGS sequence"/>
</dbReference>
<reference evidence="6" key="2">
    <citation type="submission" date="2021-04" db="EMBL/GenBank/DDBJ databases">
        <authorList>
            <person name="Gilroy R."/>
        </authorList>
    </citation>
    <scope>NUCLEOTIDE SEQUENCE</scope>
    <source>
        <strain evidence="6">ChiSxjej1B13-11762</strain>
    </source>
</reference>
<sequence length="444" mass="48875">MKCRYCGQEIPDGVLYCENCGKEVRIVPDYNPLDDILAQQIVGSISEEGEEEIPSRDPSDTDRLGRTATARRAGERTSAGRGVTGRTSARRNPDGRTSAGRNPTGRTSAGRNTQARRPQDDREMRRRQAERRKAKKRKKRRILLVVMFLILAALIGGIVLIYQNSYTGIVNAGNRALEDGDYSRASAEFQRARGKDKERPEAYTGLSKVYIAQDDLNGAESVFLDAIEEQTENSDLYEACIDFYINTDQEMEIPGLLDEAADSVREALSGYIIEVPQFSLDSGETYEEVQQLSLTASSGMTIYYTTDGTDPTTASTEYTEPIQLGEGQTTVTAIAVNKNGIPSMPVEEEYVIEFPIEDAPAVSPSTGQYEEARQIEIKVPEGYEAYYTMDGSDPTTASSKYSGPIDMPEGETLFKAVLVNSAGRLSGITTRNYVLDIPADSSEE</sequence>
<keyword evidence="3" id="KW-0812">Transmembrane</keyword>
<feature type="repeat" description="TPR" evidence="1">
    <location>
        <begin position="200"/>
        <end position="233"/>
    </location>
</feature>
<feature type="compositionally biased region" description="Low complexity" evidence="2">
    <location>
        <begin position="66"/>
        <end position="81"/>
    </location>
</feature>
<protein>
    <submittedName>
        <fullName evidence="6">Chitobiase/beta-hexosaminidase C-terminal domain-containing protein</fullName>
    </submittedName>
</protein>
<evidence type="ECO:0000256" key="1">
    <source>
        <dbReference type="PROSITE-ProRule" id="PRU00339"/>
    </source>
</evidence>
<dbReference type="SUPFAM" id="SSF48452">
    <property type="entry name" value="TPR-like"/>
    <property type="match status" value="1"/>
</dbReference>
<dbReference type="PROSITE" id="PS50005">
    <property type="entry name" value="TPR"/>
    <property type="match status" value="1"/>
</dbReference>
<feature type="region of interest" description="Disordered" evidence="2">
    <location>
        <begin position="45"/>
        <end position="135"/>
    </location>
</feature>
<dbReference type="AlphaFoldDB" id="A0A9D1RA00"/>
<feature type="compositionally biased region" description="Polar residues" evidence="2">
    <location>
        <begin position="99"/>
        <end position="115"/>
    </location>
</feature>
<reference evidence="6" key="1">
    <citation type="journal article" date="2021" name="PeerJ">
        <title>Extensive microbial diversity within the chicken gut microbiome revealed by metagenomics and culture.</title>
        <authorList>
            <person name="Gilroy R."/>
            <person name="Ravi A."/>
            <person name="Getino M."/>
            <person name="Pursley I."/>
            <person name="Horton D.L."/>
            <person name="Alikhan N.F."/>
            <person name="Baker D."/>
            <person name="Gharbi K."/>
            <person name="Hall N."/>
            <person name="Watson M."/>
            <person name="Adriaenssens E.M."/>
            <person name="Foster-Nyarko E."/>
            <person name="Jarju S."/>
            <person name="Secka A."/>
            <person name="Antonio M."/>
            <person name="Oren A."/>
            <person name="Chaudhuri R.R."/>
            <person name="La Ragione R."/>
            <person name="Hildebrand F."/>
            <person name="Pallen M.J."/>
        </authorList>
    </citation>
    <scope>NUCLEOTIDE SEQUENCE</scope>
    <source>
        <strain evidence="6">ChiSxjej1B13-11762</strain>
    </source>
</reference>
<evidence type="ECO:0000256" key="3">
    <source>
        <dbReference type="SAM" id="Phobius"/>
    </source>
</evidence>
<dbReference type="InterPro" id="IPR019734">
    <property type="entry name" value="TPR_rpt"/>
</dbReference>
<feature type="domain" description="GH29D-like beta-sandwich" evidence="5">
    <location>
        <begin position="364"/>
        <end position="430"/>
    </location>
</feature>
<dbReference type="Pfam" id="PF14559">
    <property type="entry name" value="TPR_19"/>
    <property type="match status" value="1"/>
</dbReference>
<feature type="transmembrane region" description="Helical" evidence="3">
    <location>
        <begin position="142"/>
        <end position="162"/>
    </location>
</feature>
<accession>A0A9D1RA00</accession>
<dbReference type="InterPro" id="IPR059177">
    <property type="entry name" value="GH29D-like_dom"/>
</dbReference>
<gene>
    <name evidence="6" type="ORF">H9873_05245</name>
</gene>
<dbReference type="InterPro" id="IPR011990">
    <property type="entry name" value="TPR-like_helical_dom_sf"/>
</dbReference>
<comment type="caution">
    <text evidence="6">The sequence shown here is derived from an EMBL/GenBank/DDBJ whole genome shotgun (WGS) entry which is preliminary data.</text>
</comment>
<evidence type="ECO:0000259" key="4">
    <source>
        <dbReference type="Pfam" id="PF13240"/>
    </source>
</evidence>
<evidence type="ECO:0000256" key="2">
    <source>
        <dbReference type="SAM" id="MobiDB-lite"/>
    </source>
</evidence>
<evidence type="ECO:0000313" key="6">
    <source>
        <dbReference type="EMBL" id="HIW83710.1"/>
    </source>
</evidence>
<keyword evidence="3" id="KW-0472">Membrane</keyword>
<dbReference type="Gene3D" id="1.25.40.10">
    <property type="entry name" value="Tetratricopeptide repeat domain"/>
    <property type="match status" value="1"/>
</dbReference>
<dbReference type="Pfam" id="PF13290">
    <property type="entry name" value="CHB_HEX_C_1"/>
    <property type="match status" value="2"/>
</dbReference>
<proteinExistence type="predicted"/>
<keyword evidence="3" id="KW-1133">Transmembrane helix</keyword>
<feature type="compositionally biased region" description="Basic and acidic residues" evidence="2">
    <location>
        <begin position="53"/>
        <end position="65"/>
    </location>
</feature>
<feature type="domain" description="GH29D-like beta-sandwich" evidence="5">
    <location>
        <begin position="282"/>
        <end position="343"/>
    </location>
</feature>
<keyword evidence="1" id="KW-0802">TPR repeat</keyword>
<feature type="domain" description="Zinc-ribbon" evidence="4">
    <location>
        <begin position="2"/>
        <end position="24"/>
    </location>
</feature>
<dbReference type="InterPro" id="IPR026870">
    <property type="entry name" value="Zinc_ribbon_dom"/>
</dbReference>